<feature type="repeat" description="PPR" evidence="2">
    <location>
        <begin position="218"/>
        <end position="252"/>
    </location>
</feature>
<comment type="caution">
    <text evidence="3">The sequence shown here is derived from an EMBL/GenBank/DDBJ whole genome shotgun (WGS) entry which is preliminary data.</text>
</comment>
<dbReference type="Proteomes" id="UP001314170">
    <property type="component" value="Unassembled WGS sequence"/>
</dbReference>
<gene>
    <name evidence="3" type="ORF">DCAF_LOCUS19553</name>
</gene>
<dbReference type="EMBL" id="CAWUPB010001173">
    <property type="protein sequence ID" value="CAK7346874.1"/>
    <property type="molecule type" value="Genomic_DNA"/>
</dbReference>
<evidence type="ECO:0000313" key="4">
    <source>
        <dbReference type="Proteomes" id="UP001314170"/>
    </source>
</evidence>
<reference evidence="3 4" key="1">
    <citation type="submission" date="2024-01" db="EMBL/GenBank/DDBJ databases">
        <authorList>
            <person name="Waweru B."/>
        </authorList>
    </citation>
    <scope>NUCLEOTIDE SEQUENCE [LARGE SCALE GENOMIC DNA]</scope>
</reference>
<dbReference type="GO" id="GO:0009451">
    <property type="term" value="P:RNA modification"/>
    <property type="evidence" value="ECO:0007669"/>
    <property type="project" value="InterPro"/>
</dbReference>
<dbReference type="Pfam" id="PF01535">
    <property type="entry name" value="PPR"/>
    <property type="match status" value="6"/>
</dbReference>
<evidence type="ECO:0000256" key="1">
    <source>
        <dbReference type="ARBA" id="ARBA00022737"/>
    </source>
</evidence>
<accession>A0AAV1S5Y8</accession>
<dbReference type="InterPro" id="IPR046960">
    <property type="entry name" value="PPR_At4g14850-like_plant"/>
</dbReference>
<dbReference type="AlphaFoldDB" id="A0AAV1S5Y8"/>
<feature type="repeat" description="PPR" evidence="2">
    <location>
        <begin position="319"/>
        <end position="353"/>
    </location>
</feature>
<name>A0AAV1S5Y8_9ROSI</name>
<dbReference type="NCBIfam" id="TIGR00756">
    <property type="entry name" value="PPR"/>
    <property type="match status" value="2"/>
</dbReference>
<organism evidence="3 4">
    <name type="scientific">Dovyalis caffra</name>
    <dbReference type="NCBI Taxonomy" id="77055"/>
    <lineage>
        <taxon>Eukaryota</taxon>
        <taxon>Viridiplantae</taxon>
        <taxon>Streptophyta</taxon>
        <taxon>Embryophyta</taxon>
        <taxon>Tracheophyta</taxon>
        <taxon>Spermatophyta</taxon>
        <taxon>Magnoliopsida</taxon>
        <taxon>eudicotyledons</taxon>
        <taxon>Gunneridae</taxon>
        <taxon>Pentapetalae</taxon>
        <taxon>rosids</taxon>
        <taxon>fabids</taxon>
        <taxon>Malpighiales</taxon>
        <taxon>Salicaceae</taxon>
        <taxon>Flacourtieae</taxon>
        <taxon>Dovyalis</taxon>
    </lineage>
</organism>
<dbReference type="Pfam" id="PF13041">
    <property type="entry name" value="PPR_2"/>
    <property type="match status" value="1"/>
</dbReference>
<sequence>MAGGSILGGLLSNKTRYTDVKALTRQILTHLKANRLKEAVSILFASPDCFSYSLYAHLFQLCSSNLDIIEARKVESQLFGACPTPPTFLSNRAIEAFGKCGCLPDANELFDEMPLRDGGSWNAMIKACLQCESSEKALSFFQGMHKEGVCANEVTFASALGACGDVLELCLSRQLHGLVVKYGFRGNVILESSLVDVYGKCETMSESRRIFDEIESPNNVTWNIIVRRYLEMGNKNEAVIMFFKMFRAEVRPLSYTFSNALVACSDMRAVKVGMQIHGVAIKIKFDEEEVVLGSLIDMYVKCGNIESARRVFDLPGSRDLISWTSMVSAYAMSGRLREARELFDEMSERNVISWNALLAGYTRFLQWKEASEFVYLMGRTAENINRITFQLMLNVCGGLSDVDTGRQIHGSIYRHGLSSNIVIGNALLDMYVKCGNLRSAAVWLRQMKQSRGAARPMNSSGIIVSE</sequence>
<evidence type="ECO:0008006" key="5">
    <source>
        <dbReference type="Google" id="ProtNLM"/>
    </source>
</evidence>
<proteinExistence type="predicted"/>
<evidence type="ECO:0000256" key="2">
    <source>
        <dbReference type="PROSITE-ProRule" id="PRU00708"/>
    </source>
</evidence>
<dbReference type="InterPro" id="IPR011990">
    <property type="entry name" value="TPR-like_helical_dom_sf"/>
</dbReference>
<dbReference type="FunFam" id="1.25.40.10:FF:000425">
    <property type="entry name" value="Pentatricopeptide repeat-containing protein At3g26540"/>
    <property type="match status" value="1"/>
</dbReference>
<dbReference type="InterPro" id="IPR002885">
    <property type="entry name" value="PPR_rpt"/>
</dbReference>
<evidence type="ECO:0000313" key="3">
    <source>
        <dbReference type="EMBL" id="CAK7346874.1"/>
    </source>
</evidence>
<dbReference type="PROSITE" id="PS51375">
    <property type="entry name" value="PPR"/>
    <property type="match status" value="3"/>
</dbReference>
<dbReference type="PANTHER" id="PTHR47926:SF533">
    <property type="entry name" value="DYW DOMAIN-CONTAINING PROTEIN"/>
    <property type="match status" value="1"/>
</dbReference>
<dbReference type="PANTHER" id="PTHR47926">
    <property type="entry name" value="PENTATRICOPEPTIDE REPEAT-CONTAINING PROTEIN"/>
    <property type="match status" value="1"/>
</dbReference>
<feature type="repeat" description="PPR" evidence="2">
    <location>
        <begin position="117"/>
        <end position="151"/>
    </location>
</feature>
<protein>
    <recommendedName>
        <fullName evidence="5">Pentatricopeptide repeat-containing protein</fullName>
    </recommendedName>
</protein>
<dbReference type="Gene3D" id="1.25.40.10">
    <property type="entry name" value="Tetratricopeptide repeat domain"/>
    <property type="match status" value="3"/>
</dbReference>
<dbReference type="GO" id="GO:0003723">
    <property type="term" value="F:RNA binding"/>
    <property type="evidence" value="ECO:0007669"/>
    <property type="project" value="InterPro"/>
</dbReference>
<keyword evidence="1" id="KW-0677">Repeat</keyword>
<keyword evidence="4" id="KW-1185">Reference proteome</keyword>